<evidence type="ECO:0000313" key="3">
    <source>
        <dbReference type="Proteomes" id="UP001148838"/>
    </source>
</evidence>
<dbReference type="PANTHER" id="PTHR46060">
    <property type="entry name" value="MARINER MOS1 TRANSPOSASE-LIKE PROTEIN"/>
    <property type="match status" value="1"/>
</dbReference>
<organism evidence="2 3">
    <name type="scientific">Periplaneta americana</name>
    <name type="common">American cockroach</name>
    <name type="synonym">Blatta americana</name>
    <dbReference type="NCBI Taxonomy" id="6978"/>
    <lineage>
        <taxon>Eukaryota</taxon>
        <taxon>Metazoa</taxon>
        <taxon>Ecdysozoa</taxon>
        <taxon>Arthropoda</taxon>
        <taxon>Hexapoda</taxon>
        <taxon>Insecta</taxon>
        <taxon>Pterygota</taxon>
        <taxon>Neoptera</taxon>
        <taxon>Polyneoptera</taxon>
        <taxon>Dictyoptera</taxon>
        <taxon>Blattodea</taxon>
        <taxon>Blattoidea</taxon>
        <taxon>Blattidae</taxon>
        <taxon>Blattinae</taxon>
        <taxon>Periplaneta</taxon>
    </lineage>
</organism>
<protein>
    <recommendedName>
        <fullName evidence="4">Mariner Mos1 transposase</fullName>
    </recommendedName>
</protein>
<sequence length="259" mass="30476">MLLPPTGKLLDKGIKLDNLKYQTYKLRKGGYFLIFKIRPDPGQRRKKENMSGQKRTPRHPIHALPMSNSTSFNFLDSYIVDHLWTARELSIEIVLGHQTVWHILKKNLHMRKIVSYNLTEAQKWHRYAIAQLYLQRYHNEGGVFLQCIVAIDDMWTRAYEPEVKGQSNEWHHKGSPRPKNVRHEPSRVKVMLIVAYDISHAVSQDQNVNAAYYQHFLEHNLHPVMRRKCPHFLRDNPPFILYDNARCHVAGTVAELLQR</sequence>
<feature type="region of interest" description="Disordered" evidence="1">
    <location>
        <begin position="42"/>
        <end position="62"/>
    </location>
</feature>
<dbReference type="Proteomes" id="UP001148838">
    <property type="component" value="Unassembled WGS sequence"/>
</dbReference>
<reference evidence="2 3" key="1">
    <citation type="journal article" date="2022" name="Allergy">
        <title>Genome assembly and annotation of Periplaneta americana reveal a comprehensive cockroach allergen profile.</title>
        <authorList>
            <person name="Wang L."/>
            <person name="Xiong Q."/>
            <person name="Saelim N."/>
            <person name="Wang L."/>
            <person name="Nong W."/>
            <person name="Wan A.T."/>
            <person name="Shi M."/>
            <person name="Liu X."/>
            <person name="Cao Q."/>
            <person name="Hui J.H.L."/>
            <person name="Sookrung N."/>
            <person name="Leung T.F."/>
            <person name="Tungtrongchitr A."/>
            <person name="Tsui S.K.W."/>
        </authorList>
    </citation>
    <scope>NUCLEOTIDE SEQUENCE [LARGE SCALE GENOMIC DNA]</scope>
    <source>
        <strain evidence="2">PWHHKU_190912</strain>
    </source>
</reference>
<evidence type="ECO:0000313" key="2">
    <source>
        <dbReference type="EMBL" id="KAJ4440053.1"/>
    </source>
</evidence>
<dbReference type="EMBL" id="JAJSOF020000017">
    <property type="protein sequence ID" value="KAJ4440053.1"/>
    <property type="molecule type" value="Genomic_DNA"/>
</dbReference>
<dbReference type="Gene3D" id="3.30.420.10">
    <property type="entry name" value="Ribonuclease H-like superfamily/Ribonuclease H"/>
    <property type="match status" value="1"/>
</dbReference>
<dbReference type="InterPro" id="IPR052709">
    <property type="entry name" value="Transposase-MT_Hybrid"/>
</dbReference>
<gene>
    <name evidence="2" type="ORF">ANN_08184</name>
</gene>
<name>A0ABQ8T0N7_PERAM</name>
<keyword evidence="3" id="KW-1185">Reference proteome</keyword>
<evidence type="ECO:0008006" key="4">
    <source>
        <dbReference type="Google" id="ProtNLM"/>
    </source>
</evidence>
<evidence type="ECO:0000256" key="1">
    <source>
        <dbReference type="SAM" id="MobiDB-lite"/>
    </source>
</evidence>
<accession>A0ABQ8T0N7</accession>
<proteinExistence type="predicted"/>
<comment type="caution">
    <text evidence="2">The sequence shown here is derived from an EMBL/GenBank/DDBJ whole genome shotgun (WGS) entry which is preliminary data.</text>
</comment>
<dbReference type="PANTHER" id="PTHR46060:SF1">
    <property type="entry name" value="MARINER MOS1 TRANSPOSASE-LIKE PROTEIN"/>
    <property type="match status" value="1"/>
</dbReference>
<dbReference type="InterPro" id="IPR036397">
    <property type="entry name" value="RNaseH_sf"/>
</dbReference>